<dbReference type="HOGENOM" id="CLU_3404968_0_0_6"/>
<reference evidence="1 2" key="1">
    <citation type="journal article" date="2011" name="PLoS Pathog.">
        <title>Dynamic evolution of pathogenicity revealed by sequencing and comparative genomics of 19 Pseudomonas syringae isolates.</title>
        <authorList>
            <person name="Baltrus D.A."/>
            <person name="Nishimura M.T."/>
            <person name="Romanchuk A."/>
            <person name="Chang J.H."/>
            <person name="Mukhtar M.S."/>
            <person name="Cherkis K."/>
            <person name="Roach J."/>
            <person name="Grant S.R."/>
            <person name="Jones C.D."/>
            <person name="Dangl J.L."/>
        </authorList>
    </citation>
    <scope>NUCLEOTIDE SEQUENCE [LARGE SCALE GENOMIC DNA]</scope>
    <source>
        <strain evidence="2">race 4</strain>
    </source>
</reference>
<evidence type="ECO:0000313" key="1">
    <source>
        <dbReference type="EMBL" id="EGH06937.1"/>
    </source>
</evidence>
<sequence>MHQIVQVVLLCGMVKFLTGETQSLSAMLFQ</sequence>
<proteinExistence type="predicted"/>
<evidence type="ECO:0000313" key="2">
    <source>
        <dbReference type="Proteomes" id="UP000005466"/>
    </source>
</evidence>
<dbReference type="BioCyc" id="PSYR875330:G11XH-614-MONOMER"/>
<dbReference type="EMBL" id="ADWY01000138">
    <property type="protein sequence ID" value="EGH06937.1"/>
    <property type="molecule type" value="Genomic_DNA"/>
</dbReference>
<comment type="caution">
    <text evidence="1">The sequence shown here is derived from an EMBL/GenBank/DDBJ whole genome shotgun (WGS) entry which is preliminary data.</text>
</comment>
<organism evidence="1 2">
    <name type="scientific">Pseudomonas savastanoi pv. glycinea str. race 4</name>
    <dbReference type="NCBI Taxonomy" id="875330"/>
    <lineage>
        <taxon>Bacteria</taxon>
        <taxon>Pseudomonadati</taxon>
        <taxon>Pseudomonadota</taxon>
        <taxon>Gammaproteobacteria</taxon>
        <taxon>Pseudomonadales</taxon>
        <taxon>Pseudomonadaceae</taxon>
        <taxon>Pseudomonas</taxon>
    </lineage>
</organism>
<accession>E7PFN7</accession>
<gene>
    <name evidence="1" type="ORF">Pgy4_03397</name>
</gene>
<protein>
    <submittedName>
        <fullName evidence="1">Uncharacterized protein</fullName>
    </submittedName>
</protein>
<name>E7PFN7_PSESG</name>
<dbReference type="Proteomes" id="UP000005466">
    <property type="component" value="Unassembled WGS sequence"/>
</dbReference>
<dbReference type="AlphaFoldDB" id="E7PFN7"/>